<dbReference type="SMART" id="SM00138">
    <property type="entry name" value="MeTrc"/>
    <property type="match status" value="1"/>
</dbReference>
<dbReference type="InterPro" id="IPR050903">
    <property type="entry name" value="Bact_Chemotaxis_MeTrfase"/>
</dbReference>
<dbReference type="InterPro" id="IPR035909">
    <property type="entry name" value="CheB_C"/>
</dbReference>
<dbReference type="Pfam" id="PF02518">
    <property type="entry name" value="HATPase_c"/>
    <property type="match status" value="1"/>
</dbReference>
<dbReference type="Proteomes" id="UP000426246">
    <property type="component" value="Chromosome"/>
</dbReference>
<dbReference type="InterPro" id="IPR022641">
    <property type="entry name" value="CheR_N"/>
</dbReference>
<dbReference type="Pfam" id="PF01339">
    <property type="entry name" value="CheB_methylest"/>
    <property type="match status" value="1"/>
</dbReference>
<evidence type="ECO:0000259" key="9">
    <source>
        <dbReference type="PROSITE" id="PS50109"/>
    </source>
</evidence>
<dbReference type="PANTHER" id="PTHR24422">
    <property type="entry name" value="CHEMOTAXIS PROTEIN METHYLTRANSFERASE"/>
    <property type="match status" value="1"/>
</dbReference>
<dbReference type="Gene3D" id="3.40.50.180">
    <property type="entry name" value="Methylesterase CheB, C-terminal domain"/>
    <property type="match status" value="1"/>
</dbReference>
<feature type="domain" description="Histidine kinase" evidence="9">
    <location>
        <begin position="881"/>
        <end position="1072"/>
    </location>
</feature>
<evidence type="ECO:0000256" key="6">
    <source>
        <dbReference type="PROSITE-ProRule" id="PRU00050"/>
    </source>
</evidence>
<dbReference type="PROSITE" id="PS50123">
    <property type="entry name" value="CHER"/>
    <property type="match status" value="1"/>
</dbReference>
<name>A0A6B8RRX8_9BACL</name>
<dbReference type="InterPro" id="IPR003594">
    <property type="entry name" value="HATPase_dom"/>
</dbReference>
<dbReference type="GO" id="GO:0005524">
    <property type="term" value="F:ATP binding"/>
    <property type="evidence" value="ECO:0007669"/>
    <property type="project" value="UniProtKB-KW"/>
</dbReference>
<dbReference type="AlphaFoldDB" id="A0A6B8RRX8"/>
<feature type="region of interest" description="Disordered" evidence="8">
    <location>
        <begin position="1010"/>
        <end position="1035"/>
    </location>
</feature>
<evidence type="ECO:0000313" key="13">
    <source>
        <dbReference type="Proteomes" id="UP000426246"/>
    </source>
</evidence>
<feature type="domain" description="CheR-type methyltransferase" evidence="11">
    <location>
        <begin position="205"/>
        <end position="464"/>
    </location>
</feature>
<proteinExistence type="predicted"/>
<dbReference type="GO" id="GO:0006935">
    <property type="term" value="P:chemotaxis"/>
    <property type="evidence" value="ECO:0007669"/>
    <property type="project" value="InterPro"/>
</dbReference>
<keyword evidence="4" id="KW-0067">ATP-binding</keyword>
<protein>
    <submittedName>
        <fullName evidence="12">Uncharacterized protein</fullName>
    </submittedName>
</protein>
<dbReference type="PROSITE" id="PS50122">
    <property type="entry name" value="CHEB"/>
    <property type="match status" value="1"/>
</dbReference>
<dbReference type="InterPro" id="IPR000780">
    <property type="entry name" value="CheR_MeTrfase"/>
</dbReference>
<feature type="coiled-coil region" evidence="7">
    <location>
        <begin position="674"/>
        <end position="729"/>
    </location>
</feature>
<evidence type="ECO:0000313" key="12">
    <source>
        <dbReference type="EMBL" id="QGQ98627.1"/>
    </source>
</evidence>
<dbReference type="PROSITE" id="PS50109">
    <property type="entry name" value="HIS_KIN"/>
    <property type="match status" value="1"/>
</dbReference>
<dbReference type="Gene3D" id="3.40.50.150">
    <property type="entry name" value="Vaccinia Virus protein VP39"/>
    <property type="match status" value="1"/>
</dbReference>
<dbReference type="SUPFAM" id="SSF52738">
    <property type="entry name" value="Methylesterase CheB, C-terminal domain"/>
    <property type="match status" value="1"/>
</dbReference>
<dbReference type="Pfam" id="PF03705">
    <property type="entry name" value="CheR_N"/>
    <property type="match status" value="1"/>
</dbReference>
<dbReference type="InterPro" id="IPR022642">
    <property type="entry name" value="CheR_C"/>
</dbReference>
<dbReference type="SUPFAM" id="SSF53335">
    <property type="entry name" value="S-adenosyl-L-methionine-dependent methyltransferases"/>
    <property type="match status" value="1"/>
</dbReference>
<comment type="caution">
    <text evidence="6">Lacks conserved residue(s) required for the propagation of feature annotation.</text>
</comment>
<keyword evidence="3" id="KW-0418">Kinase</keyword>
<dbReference type="SUPFAM" id="SSF47757">
    <property type="entry name" value="Chemotaxis receptor methyltransferase CheR, N-terminal domain"/>
    <property type="match status" value="1"/>
</dbReference>
<dbReference type="SUPFAM" id="SSF55874">
    <property type="entry name" value="ATPase domain of HSP90 chaperone/DNA topoisomerase II/histidine kinase"/>
    <property type="match status" value="1"/>
</dbReference>
<dbReference type="KEGG" id="ppsc:EHS13_28975"/>
<dbReference type="PRINTS" id="PR00996">
    <property type="entry name" value="CHERMTFRASE"/>
</dbReference>
<dbReference type="GO" id="GO:0008757">
    <property type="term" value="F:S-adenosylmethionine-dependent methyltransferase activity"/>
    <property type="evidence" value="ECO:0007669"/>
    <property type="project" value="InterPro"/>
</dbReference>
<accession>A0A6B8RRX8</accession>
<reference evidence="13" key="1">
    <citation type="submission" date="2018-11" db="EMBL/GenBank/DDBJ databases">
        <title>Complete genome sequence of Paenibacillus sp. ML311-T8.</title>
        <authorList>
            <person name="Nam Y.-D."/>
            <person name="Kang J."/>
            <person name="Chung W.-H."/>
            <person name="Park Y.S."/>
        </authorList>
    </citation>
    <scope>NUCLEOTIDE SEQUENCE [LARGE SCALE GENOMIC DNA]</scope>
    <source>
        <strain evidence="13">ML311-T8</strain>
    </source>
</reference>
<dbReference type="InterPro" id="IPR005467">
    <property type="entry name" value="His_kinase_dom"/>
</dbReference>
<dbReference type="GO" id="GO:0005737">
    <property type="term" value="C:cytoplasm"/>
    <property type="evidence" value="ECO:0007669"/>
    <property type="project" value="InterPro"/>
</dbReference>
<evidence type="ECO:0000256" key="8">
    <source>
        <dbReference type="SAM" id="MobiDB-lite"/>
    </source>
</evidence>
<dbReference type="InterPro" id="IPR000673">
    <property type="entry name" value="Sig_transdc_resp-reg_Me-estase"/>
</dbReference>
<dbReference type="InterPro" id="IPR029063">
    <property type="entry name" value="SAM-dependent_MTases_sf"/>
</dbReference>
<dbReference type="InterPro" id="IPR036890">
    <property type="entry name" value="HATPase_C_sf"/>
</dbReference>
<evidence type="ECO:0000256" key="1">
    <source>
        <dbReference type="ARBA" id="ARBA00022679"/>
    </source>
</evidence>
<keyword evidence="2" id="KW-0547">Nucleotide-binding</keyword>
<dbReference type="GO" id="GO:0008984">
    <property type="term" value="F:protein-glutamate methylesterase activity"/>
    <property type="evidence" value="ECO:0007669"/>
    <property type="project" value="InterPro"/>
</dbReference>
<gene>
    <name evidence="12" type="ORF">EHS13_28975</name>
</gene>
<dbReference type="GO" id="GO:0016301">
    <property type="term" value="F:kinase activity"/>
    <property type="evidence" value="ECO:0007669"/>
    <property type="project" value="UniProtKB-KW"/>
</dbReference>
<dbReference type="Gene3D" id="3.30.450.20">
    <property type="entry name" value="PAS domain"/>
    <property type="match status" value="1"/>
</dbReference>
<dbReference type="GO" id="GO:0000156">
    <property type="term" value="F:phosphorelay response regulator activity"/>
    <property type="evidence" value="ECO:0007669"/>
    <property type="project" value="InterPro"/>
</dbReference>
<evidence type="ECO:0000259" key="11">
    <source>
        <dbReference type="PROSITE" id="PS50123"/>
    </source>
</evidence>
<keyword evidence="1" id="KW-0808">Transferase</keyword>
<dbReference type="PANTHER" id="PTHR24422:SF10">
    <property type="entry name" value="CHEMOTAXIS PROTEIN METHYLTRANSFERASE 2"/>
    <property type="match status" value="1"/>
</dbReference>
<dbReference type="Pfam" id="PF01739">
    <property type="entry name" value="CheR"/>
    <property type="match status" value="1"/>
</dbReference>
<evidence type="ECO:0000256" key="5">
    <source>
        <dbReference type="ARBA" id="ARBA00023012"/>
    </source>
</evidence>
<evidence type="ECO:0000259" key="10">
    <source>
        <dbReference type="PROSITE" id="PS50122"/>
    </source>
</evidence>
<evidence type="ECO:0000256" key="2">
    <source>
        <dbReference type="ARBA" id="ARBA00022741"/>
    </source>
</evidence>
<feature type="domain" description="CheB-type methylesterase" evidence="10">
    <location>
        <begin position="15"/>
        <end position="205"/>
    </location>
</feature>
<dbReference type="OrthoDB" id="9816309at2"/>
<dbReference type="Gene3D" id="3.30.565.10">
    <property type="entry name" value="Histidine kinase-like ATPase, C-terminal domain"/>
    <property type="match status" value="1"/>
</dbReference>
<sequence>MNVQFGKETDLTNDRLKEFSVVGIAVSPLKLEALKQFLDHLDNVRGLSYVIAQLGSPKTKDIQIEQLSKHTEKKIFHAENHMELLSDCIYLLPPQHDIIFRAGKIHLTECTSETKLLDMPADRFMKSLVEGFGSNAIGILFCGKGIDGTRGIEAITHANGLIMVEEKNTHKPLRITGSDIEIDRTDYILSPEEMPNHIIEYIEFYMNQTKESIEVELKTLFSIIKQASSTDFSVYKQASVMRRIQRRMGILQFEYLKDYNKYLYHHANEVILLQKDLLIGVTEFFRDSDAFSILADKVIPAIFERQRLEKQIRVWVPGCSTGEEVYSIAILIKKQMEVMEERFEVKIFATDLDKDAIHTASRGIYSESITKNVKPELLNAYFSHHGNQYKVNKEIRQMVIFAQHNLLNDPPFIQIDLVSCRNLLIYFQPEAQRKVISIFDFSLKPEASLFLGPSESLGNLTNLFIPINNKWNLYQHKENRYLFAQSSLDLGDHESDTKLLHKKKIITKLKETEKILKLDTILTKLIEEYVATCIIVDENNDIIHINGDANQYLSIPKGKPSLNLFKMIPEYLSIIIGTALYKARKEKKEVIYRDVSIKDNHKGHSIHLTVKSLILHSTNEKLMVLFFEEAGNLVKSSEEITKEDKIQQSFNVKGNTGQHDEDLEHELLLAKDTLQILNLKLETTNEELETSIEELETANEQLIVANEELQTTNEELQSGNEELVAVNNEYQYKIQELTDINIEISNFFHSTNIATVFLDEKLNIRKFTPAAVKEINLKESQIGQPIGDLLHNLKYEQLADDAIKVLLTGEPIEIEAQSLNDEWFAIKVLPYLSSRSLKEGVVITCINITEQRRKSFSKDNGNQSGVLELEMLAVTNQLSAGIAQEIRNPLLALKEFNNLSESMTAELDRIEAMINELIILAPPLQTEFTNVDVVGILHDVIALFEPQAILKEVEILVKFTVPNLFIHCVPVQLKQLFINILNNGMNSMLQGGNMIIKVKSVDKTAFISFSDSGAETPRPRPSQQNENARKTREKSERLNTIVNNKIIENHQGAISFKSKPGKGTVVEIILKL</sequence>
<evidence type="ECO:0000256" key="4">
    <source>
        <dbReference type="ARBA" id="ARBA00022840"/>
    </source>
</evidence>
<evidence type="ECO:0000256" key="7">
    <source>
        <dbReference type="SAM" id="Coils"/>
    </source>
</evidence>
<keyword evidence="5" id="KW-0902">Two-component regulatory system</keyword>
<dbReference type="Pfam" id="PF13596">
    <property type="entry name" value="PAS_10"/>
    <property type="match status" value="1"/>
</dbReference>
<keyword evidence="13" id="KW-1185">Reference proteome</keyword>
<organism evidence="12 13">
    <name type="scientific">Paenibacillus psychroresistens</name>
    <dbReference type="NCBI Taxonomy" id="1778678"/>
    <lineage>
        <taxon>Bacteria</taxon>
        <taxon>Bacillati</taxon>
        <taxon>Bacillota</taxon>
        <taxon>Bacilli</taxon>
        <taxon>Bacillales</taxon>
        <taxon>Paenibacillaceae</taxon>
        <taxon>Paenibacillus</taxon>
    </lineage>
</organism>
<evidence type="ECO:0000256" key="3">
    <source>
        <dbReference type="ARBA" id="ARBA00022777"/>
    </source>
</evidence>
<keyword evidence="7" id="KW-0175">Coiled coil</keyword>
<dbReference type="EMBL" id="CP034235">
    <property type="protein sequence ID" value="QGQ98627.1"/>
    <property type="molecule type" value="Genomic_DNA"/>
</dbReference>
<dbReference type="RefSeq" id="WP_155703736.1">
    <property type="nucleotide sequence ID" value="NZ_CP034235.1"/>
</dbReference>